<dbReference type="OMA" id="SHAVAWE"/>
<feature type="domain" description="DUF3444" evidence="1">
    <location>
        <begin position="2"/>
        <end position="160"/>
    </location>
</feature>
<protein>
    <recommendedName>
        <fullName evidence="1">DUF3444 domain-containing protein</fullName>
    </recommendedName>
</protein>
<dbReference type="Proteomes" id="UP000243459">
    <property type="component" value="Chromosome 2"/>
</dbReference>
<name>A0A5P1FJQ7_ASPOF</name>
<sequence>MIKKVDGDDIAVSWVELSPQGKDEEKWIKKNLPATCGRFKVERATNETFDTAHFSHMVQAEDGKKWEYDIYPRTGQVWALYKDWSMDWSEEDLSKCEHYVAEILEVTGSVVKVLLLTKVVDYNFVFKPEKEGGVEQVMEIPLSENLRFSHQIPAFQLTEEFDGSLRGYWELDSASVPKPYI</sequence>
<dbReference type="Pfam" id="PF11926">
    <property type="entry name" value="DUF3444"/>
    <property type="match status" value="1"/>
</dbReference>
<proteinExistence type="predicted"/>
<accession>A0A5P1FJQ7</accession>
<gene>
    <name evidence="2" type="ORF">A4U43_C02F20460</name>
</gene>
<dbReference type="PANTHER" id="PTHR47374">
    <property type="entry name" value="ENDOSOME ANTIGEN-LIKE PROTEIN, PUTATIVE (DUF3444)-RELATED"/>
    <property type="match status" value="1"/>
</dbReference>
<evidence type="ECO:0000259" key="1">
    <source>
        <dbReference type="Pfam" id="PF11926"/>
    </source>
</evidence>
<evidence type="ECO:0000313" key="3">
    <source>
        <dbReference type="Proteomes" id="UP000243459"/>
    </source>
</evidence>
<reference evidence="3" key="1">
    <citation type="journal article" date="2017" name="Nat. Commun.">
        <title>The asparagus genome sheds light on the origin and evolution of a young Y chromosome.</title>
        <authorList>
            <person name="Harkess A."/>
            <person name="Zhou J."/>
            <person name="Xu C."/>
            <person name="Bowers J.E."/>
            <person name="Van der Hulst R."/>
            <person name="Ayyampalayam S."/>
            <person name="Mercati F."/>
            <person name="Riccardi P."/>
            <person name="McKain M.R."/>
            <person name="Kakrana A."/>
            <person name="Tang H."/>
            <person name="Ray J."/>
            <person name="Groenendijk J."/>
            <person name="Arikit S."/>
            <person name="Mathioni S.M."/>
            <person name="Nakano M."/>
            <person name="Shan H."/>
            <person name="Telgmann-Rauber A."/>
            <person name="Kanno A."/>
            <person name="Yue Z."/>
            <person name="Chen H."/>
            <person name="Li W."/>
            <person name="Chen Y."/>
            <person name="Xu X."/>
            <person name="Zhang Y."/>
            <person name="Luo S."/>
            <person name="Chen H."/>
            <person name="Gao J."/>
            <person name="Mao Z."/>
            <person name="Pires J.C."/>
            <person name="Luo M."/>
            <person name="Kudrna D."/>
            <person name="Wing R.A."/>
            <person name="Meyers B.C."/>
            <person name="Yi K."/>
            <person name="Kong H."/>
            <person name="Lavrijsen P."/>
            <person name="Sunseri F."/>
            <person name="Falavigna A."/>
            <person name="Ye Y."/>
            <person name="Leebens-Mack J.H."/>
            <person name="Chen G."/>
        </authorList>
    </citation>
    <scope>NUCLEOTIDE SEQUENCE [LARGE SCALE GENOMIC DNA]</scope>
    <source>
        <strain evidence="3">cv. DH0086</strain>
    </source>
</reference>
<keyword evidence="3" id="KW-1185">Reference proteome</keyword>
<dbReference type="AlphaFoldDB" id="A0A5P1FJQ7"/>
<dbReference type="InterPro" id="IPR024593">
    <property type="entry name" value="DUF3444"/>
</dbReference>
<dbReference type="PANTHER" id="PTHR47374:SF6">
    <property type="entry name" value="ENDOSOME ANTIGEN-LIKE PROTEIN, PUTATIVE (DUF3444)-RELATED"/>
    <property type="match status" value="1"/>
</dbReference>
<dbReference type="Gramene" id="ONK78595">
    <property type="protein sequence ID" value="ONK78595"/>
    <property type="gene ID" value="A4U43_C02F20460"/>
</dbReference>
<organism evidence="2 3">
    <name type="scientific">Asparagus officinalis</name>
    <name type="common">Garden asparagus</name>
    <dbReference type="NCBI Taxonomy" id="4686"/>
    <lineage>
        <taxon>Eukaryota</taxon>
        <taxon>Viridiplantae</taxon>
        <taxon>Streptophyta</taxon>
        <taxon>Embryophyta</taxon>
        <taxon>Tracheophyta</taxon>
        <taxon>Spermatophyta</taxon>
        <taxon>Magnoliopsida</taxon>
        <taxon>Liliopsida</taxon>
        <taxon>Asparagales</taxon>
        <taxon>Asparagaceae</taxon>
        <taxon>Asparagoideae</taxon>
        <taxon>Asparagus</taxon>
    </lineage>
</organism>
<evidence type="ECO:0000313" key="2">
    <source>
        <dbReference type="EMBL" id="ONK78595.1"/>
    </source>
</evidence>
<dbReference type="EMBL" id="CM007382">
    <property type="protein sequence ID" value="ONK78595.1"/>
    <property type="molecule type" value="Genomic_DNA"/>
</dbReference>